<sequence>MKTNNFELARRLRRELHQNPELSNQECWTKKHLMNFLNSNTSLEVVDKGKWFYALYKSEKGNRNLAFRADIDAIKMEESMAIPHASKNPGVSHKCGHDGHAASLAGFALEIDQNGSDNNIFFLFQHAEETGDGAEQCIELIRENDIDEIFAYHNMSGMPYNSVNIKDGTINCASKGMTIHLEGAPSHASEPEKGKNPALAISKIVSILPELTSPAVNKGMVLCTVIQIDLGEKAFGVSASKGDLRLTIRALYEDELNKLQYNIEKMTLFLAYHYGLEATFSYNDSFPETTNHDESSAKVRLAGIDLGLDVFEMPEAFRGSEDFGHYLKETKGAICYIGNGTDYPHVHSHEYDFPDELIKTAVRLFKRISEM</sequence>
<keyword evidence="1" id="KW-0464">Manganese</keyword>
<name>A0A1M6C571_9FIRM</name>
<dbReference type="SUPFAM" id="SSF53187">
    <property type="entry name" value="Zn-dependent exopeptidases"/>
    <property type="match status" value="1"/>
</dbReference>
<dbReference type="InterPro" id="IPR002933">
    <property type="entry name" value="Peptidase_M20"/>
</dbReference>
<protein>
    <submittedName>
        <fullName evidence="2">Amidohydrolase</fullName>
    </submittedName>
</protein>
<dbReference type="STRING" id="1121476.SAMN02745751_00586"/>
<dbReference type="InterPro" id="IPR036264">
    <property type="entry name" value="Bact_exopeptidase_dim_dom"/>
</dbReference>
<accession>A0A1M6C571</accession>
<dbReference type="InterPro" id="IPR017439">
    <property type="entry name" value="Amidohydrolase"/>
</dbReference>
<keyword evidence="3" id="KW-1185">Reference proteome</keyword>
<dbReference type="Gene3D" id="3.30.70.360">
    <property type="match status" value="1"/>
</dbReference>
<dbReference type="NCBIfam" id="TIGR01891">
    <property type="entry name" value="amidohydrolases"/>
    <property type="match status" value="1"/>
</dbReference>
<feature type="binding site" evidence="1">
    <location>
        <position position="97"/>
    </location>
    <ligand>
        <name>Mn(2+)</name>
        <dbReference type="ChEBI" id="CHEBI:29035"/>
        <label>2</label>
    </ligand>
</feature>
<dbReference type="AlphaFoldDB" id="A0A1M6C571"/>
<gene>
    <name evidence="2" type="ORF">SAMN02745751_00586</name>
</gene>
<comment type="cofactor">
    <cofactor evidence="1">
        <name>Mn(2+)</name>
        <dbReference type="ChEBI" id="CHEBI:29035"/>
    </cofactor>
    <text evidence="1">The Mn(2+) ion enhances activity.</text>
</comment>
<dbReference type="EMBL" id="FQZL01000005">
    <property type="protein sequence ID" value="SHI56170.1"/>
    <property type="molecule type" value="Genomic_DNA"/>
</dbReference>
<reference evidence="2 3" key="1">
    <citation type="submission" date="2016-11" db="EMBL/GenBank/DDBJ databases">
        <authorList>
            <person name="Jaros S."/>
            <person name="Januszkiewicz K."/>
            <person name="Wedrychowicz H."/>
        </authorList>
    </citation>
    <scope>NUCLEOTIDE SEQUENCE [LARGE SCALE GENOMIC DNA]</scope>
    <source>
        <strain evidence="2 3">DSM 17477</strain>
    </source>
</reference>
<dbReference type="PANTHER" id="PTHR11014:SF169">
    <property type="entry name" value="CLAN MH, FAMILY M20, PEPTIDASE T-LIKE METALLOPEPTIDASE"/>
    <property type="match status" value="1"/>
</dbReference>
<dbReference type="RefSeq" id="WP_073046861.1">
    <property type="nucleotide sequence ID" value="NZ_FQZL01000005.1"/>
</dbReference>
<dbReference type="SUPFAM" id="SSF55031">
    <property type="entry name" value="Bacterial exopeptidase dimerisation domain"/>
    <property type="match status" value="1"/>
</dbReference>
<dbReference type="GO" id="GO:0046872">
    <property type="term" value="F:metal ion binding"/>
    <property type="evidence" value="ECO:0007669"/>
    <property type="project" value="UniProtKB-KW"/>
</dbReference>
<proteinExistence type="predicted"/>
<keyword evidence="1" id="KW-0479">Metal-binding</keyword>
<evidence type="ECO:0000256" key="1">
    <source>
        <dbReference type="PIRSR" id="PIRSR005962-1"/>
    </source>
</evidence>
<dbReference type="Gene3D" id="3.40.630.10">
    <property type="entry name" value="Zn peptidases"/>
    <property type="match status" value="1"/>
</dbReference>
<dbReference type="Proteomes" id="UP000184052">
    <property type="component" value="Unassembled WGS sequence"/>
</dbReference>
<dbReference type="Pfam" id="PF01546">
    <property type="entry name" value="Peptidase_M20"/>
    <property type="match status" value="1"/>
</dbReference>
<evidence type="ECO:0000313" key="3">
    <source>
        <dbReference type="Proteomes" id="UP000184052"/>
    </source>
</evidence>
<organism evidence="2 3">
    <name type="scientific">Dethiosulfatibacter aminovorans DSM 17477</name>
    <dbReference type="NCBI Taxonomy" id="1121476"/>
    <lineage>
        <taxon>Bacteria</taxon>
        <taxon>Bacillati</taxon>
        <taxon>Bacillota</taxon>
        <taxon>Tissierellia</taxon>
        <taxon>Dethiosulfatibacter</taxon>
    </lineage>
</organism>
<dbReference type="GO" id="GO:0016787">
    <property type="term" value="F:hydrolase activity"/>
    <property type="evidence" value="ECO:0007669"/>
    <property type="project" value="UniProtKB-KW"/>
</dbReference>
<feature type="binding site" evidence="1">
    <location>
        <position position="129"/>
    </location>
    <ligand>
        <name>Mn(2+)</name>
        <dbReference type="ChEBI" id="CHEBI:29035"/>
        <label>2</label>
    </ligand>
</feature>
<keyword evidence="2" id="KW-0378">Hydrolase</keyword>
<dbReference type="PIRSF" id="PIRSF005962">
    <property type="entry name" value="Pept_M20D_amidohydro"/>
    <property type="match status" value="1"/>
</dbReference>
<evidence type="ECO:0000313" key="2">
    <source>
        <dbReference type="EMBL" id="SHI56170.1"/>
    </source>
</evidence>
<feature type="binding site" evidence="1">
    <location>
        <position position="347"/>
    </location>
    <ligand>
        <name>Mn(2+)</name>
        <dbReference type="ChEBI" id="CHEBI:29035"/>
        <label>2</label>
    </ligand>
</feature>
<dbReference type="OrthoDB" id="9776731at2"/>
<dbReference type="PANTHER" id="PTHR11014">
    <property type="entry name" value="PEPTIDASE M20 FAMILY MEMBER"/>
    <property type="match status" value="1"/>
</dbReference>
<feature type="binding site" evidence="1">
    <location>
        <position position="153"/>
    </location>
    <ligand>
        <name>Mn(2+)</name>
        <dbReference type="ChEBI" id="CHEBI:29035"/>
        <label>2</label>
    </ligand>
</feature>
<feature type="binding site" evidence="1">
    <location>
        <position position="95"/>
    </location>
    <ligand>
        <name>Mn(2+)</name>
        <dbReference type="ChEBI" id="CHEBI:29035"/>
        <label>2</label>
    </ligand>
</feature>